<evidence type="ECO:0008006" key="5">
    <source>
        <dbReference type="Google" id="ProtNLM"/>
    </source>
</evidence>
<evidence type="ECO:0000256" key="1">
    <source>
        <dbReference type="SAM" id="MobiDB-lite"/>
    </source>
</evidence>
<feature type="transmembrane region" description="Helical" evidence="2">
    <location>
        <begin position="20"/>
        <end position="39"/>
    </location>
</feature>
<organism evidence="3 4">
    <name type="scientific">Ceratodon purpureus</name>
    <name type="common">Fire moss</name>
    <name type="synonym">Dicranum purpureum</name>
    <dbReference type="NCBI Taxonomy" id="3225"/>
    <lineage>
        <taxon>Eukaryota</taxon>
        <taxon>Viridiplantae</taxon>
        <taxon>Streptophyta</taxon>
        <taxon>Embryophyta</taxon>
        <taxon>Bryophyta</taxon>
        <taxon>Bryophytina</taxon>
        <taxon>Bryopsida</taxon>
        <taxon>Dicranidae</taxon>
        <taxon>Pseudoditrichales</taxon>
        <taxon>Ditrichaceae</taxon>
        <taxon>Ceratodon</taxon>
    </lineage>
</organism>
<proteinExistence type="predicted"/>
<feature type="region of interest" description="Disordered" evidence="1">
    <location>
        <begin position="53"/>
        <end position="74"/>
    </location>
</feature>
<evidence type="ECO:0000256" key="2">
    <source>
        <dbReference type="SAM" id="Phobius"/>
    </source>
</evidence>
<keyword evidence="2" id="KW-1133">Transmembrane helix</keyword>
<accession>A0A8T0HTR0</accession>
<name>A0A8T0HTR0_CERPU</name>
<dbReference type="EMBL" id="CM026426">
    <property type="protein sequence ID" value="KAG0574177.1"/>
    <property type="molecule type" value="Genomic_DNA"/>
</dbReference>
<evidence type="ECO:0000313" key="3">
    <source>
        <dbReference type="EMBL" id="KAG0574177.1"/>
    </source>
</evidence>
<dbReference type="AlphaFoldDB" id="A0A8T0HTR0"/>
<keyword evidence="2" id="KW-0472">Membrane</keyword>
<comment type="caution">
    <text evidence="3">The sequence shown here is derived from an EMBL/GenBank/DDBJ whole genome shotgun (WGS) entry which is preliminary data.</text>
</comment>
<reference evidence="3" key="1">
    <citation type="submission" date="2020-06" db="EMBL/GenBank/DDBJ databases">
        <title>WGS assembly of Ceratodon purpureus strain R40.</title>
        <authorList>
            <person name="Carey S.B."/>
            <person name="Jenkins J."/>
            <person name="Shu S."/>
            <person name="Lovell J.T."/>
            <person name="Sreedasyam A."/>
            <person name="Maumus F."/>
            <person name="Tiley G.P."/>
            <person name="Fernandez-Pozo N."/>
            <person name="Barry K."/>
            <person name="Chen C."/>
            <person name="Wang M."/>
            <person name="Lipzen A."/>
            <person name="Daum C."/>
            <person name="Saski C.A."/>
            <person name="Payton A.C."/>
            <person name="Mcbreen J.C."/>
            <person name="Conrad R.E."/>
            <person name="Kollar L.M."/>
            <person name="Olsson S."/>
            <person name="Huttunen S."/>
            <person name="Landis J.B."/>
            <person name="Wickett N.J."/>
            <person name="Johnson M.G."/>
            <person name="Rensing S.A."/>
            <person name="Grimwood J."/>
            <person name="Schmutz J."/>
            <person name="Mcdaniel S.F."/>
        </authorList>
    </citation>
    <scope>NUCLEOTIDE SEQUENCE</scope>
    <source>
        <strain evidence="3">R40</strain>
    </source>
</reference>
<gene>
    <name evidence="3" type="ORF">KC19_VG240900</name>
</gene>
<sequence length="74" mass="7863">MMPGLIEQAPKKVSKVPQELVNMTMVFSIILGVGAGTRLNPLTLKRVKPASKHKDSGVGVTVSCVPMDDSRASD</sequence>
<keyword evidence="4" id="KW-1185">Reference proteome</keyword>
<protein>
    <recommendedName>
        <fullName evidence="5">Nucleotidyl transferase domain-containing protein</fullName>
    </recommendedName>
</protein>
<keyword evidence="2" id="KW-0812">Transmembrane</keyword>
<dbReference type="Proteomes" id="UP000822688">
    <property type="component" value="Chromosome V"/>
</dbReference>
<evidence type="ECO:0000313" key="4">
    <source>
        <dbReference type="Proteomes" id="UP000822688"/>
    </source>
</evidence>